<evidence type="ECO:0000313" key="3">
    <source>
        <dbReference type="Proteomes" id="UP001589814"/>
    </source>
</evidence>
<organism evidence="2 3">
    <name type="scientific">Kushneria aurantia</name>
    <dbReference type="NCBI Taxonomy" id="504092"/>
    <lineage>
        <taxon>Bacteria</taxon>
        <taxon>Pseudomonadati</taxon>
        <taxon>Pseudomonadota</taxon>
        <taxon>Gammaproteobacteria</taxon>
        <taxon>Oceanospirillales</taxon>
        <taxon>Halomonadaceae</taxon>
        <taxon>Kushneria</taxon>
    </lineage>
</organism>
<evidence type="ECO:0000313" key="2">
    <source>
        <dbReference type="EMBL" id="MFC0267961.1"/>
    </source>
</evidence>
<feature type="region of interest" description="Disordered" evidence="1">
    <location>
        <begin position="1"/>
        <end position="40"/>
    </location>
</feature>
<name>A0ABV6G2V8_9GAMM</name>
<dbReference type="Proteomes" id="UP001589814">
    <property type="component" value="Unassembled WGS sequence"/>
</dbReference>
<dbReference type="RefSeq" id="WP_211213292.1">
    <property type="nucleotide sequence ID" value="NZ_JBHLVX010000032.1"/>
</dbReference>
<feature type="compositionally biased region" description="Basic and acidic residues" evidence="1">
    <location>
        <begin position="1"/>
        <end position="20"/>
    </location>
</feature>
<keyword evidence="3" id="KW-1185">Reference proteome</keyword>
<accession>A0ABV6G2V8</accession>
<proteinExistence type="predicted"/>
<protein>
    <submittedName>
        <fullName evidence="2">Uncharacterized protein</fullName>
    </submittedName>
</protein>
<sequence>MVYPDGRIRETLNKSTSEMKRKAHGTQNTRHNMGLGEYSSTTQRSDSLAQAFMQRFLSRVSCRTGSACPDATQQPDRLCGARRRSCEASPPAAFVKRRWVIEALIADRYSVTPQAGHLIVNFGLFSGILAK</sequence>
<evidence type="ECO:0000256" key="1">
    <source>
        <dbReference type="SAM" id="MobiDB-lite"/>
    </source>
</evidence>
<dbReference type="EMBL" id="JBHLVX010000032">
    <property type="protein sequence ID" value="MFC0267961.1"/>
    <property type="molecule type" value="Genomic_DNA"/>
</dbReference>
<gene>
    <name evidence="2" type="ORF">ACFFHW_08185</name>
</gene>
<comment type="caution">
    <text evidence="2">The sequence shown here is derived from an EMBL/GenBank/DDBJ whole genome shotgun (WGS) entry which is preliminary data.</text>
</comment>
<reference evidence="2 3" key="1">
    <citation type="submission" date="2024-09" db="EMBL/GenBank/DDBJ databases">
        <authorList>
            <person name="Sun Q."/>
            <person name="Mori K."/>
        </authorList>
    </citation>
    <scope>NUCLEOTIDE SEQUENCE [LARGE SCALE GENOMIC DNA]</scope>
    <source>
        <strain evidence="2 3">CCM 7415</strain>
    </source>
</reference>